<comment type="caution">
    <text evidence="1">The sequence shown here is derived from an EMBL/GenBank/DDBJ whole genome shotgun (WGS) entry which is preliminary data.</text>
</comment>
<organism evidence="1 2">
    <name type="scientific">Rhododendron griersonianum</name>
    <dbReference type="NCBI Taxonomy" id="479676"/>
    <lineage>
        <taxon>Eukaryota</taxon>
        <taxon>Viridiplantae</taxon>
        <taxon>Streptophyta</taxon>
        <taxon>Embryophyta</taxon>
        <taxon>Tracheophyta</taxon>
        <taxon>Spermatophyta</taxon>
        <taxon>Magnoliopsida</taxon>
        <taxon>eudicotyledons</taxon>
        <taxon>Gunneridae</taxon>
        <taxon>Pentapetalae</taxon>
        <taxon>asterids</taxon>
        <taxon>Ericales</taxon>
        <taxon>Ericaceae</taxon>
        <taxon>Ericoideae</taxon>
        <taxon>Rhodoreae</taxon>
        <taxon>Rhododendron</taxon>
    </lineage>
</organism>
<gene>
    <name evidence="1" type="ORF">RHGRI_006898</name>
</gene>
<proteinExistence type="predicted"/>
<sequence>MPKPTSSTSALYHHLWYSSATCRRYRTTSSPLQPSASSTLQLLRHMPPPLFLRIKTPLLLLRYDTAARSSPLLLCFQTATHWFPSPLQSASPLQAAASPPHQHRCCSSSISPLLILRFHRLSLCLFRRQTWRPRPYRR</sequence>
<protein>
    <submittedName>
        <fullName evidence="1">Uncharacterized protein</fullName>
    </submittedName>
</protein>
<dbReference type="EMBL" id="JACTNZ010000003">
    <property type="protein sequence ID" value="KAG5556450.1"/>
    <property type="molecule type" value="Genomic_DNA"/>
</dbReference>
<keyword evidence="2" id="KW-1185">Reference proteome</keyword>
<name>A0AAV6KUV7_9ERIC</name>
<dbReference type="Proteomes" id="UP000823749">
    <property type="component" value="Chromosome 3"/>
</dbReference>
<reference evidence="1" key="1">
    <citation type="submission" date="2020-08" db="EMBL/GenBank/DDBJ databases">
        <title>Plant Genome Project.</title>
        <authorList>
            <person name="Zhang R.-G."/>
        </authorList>
    </citation>
    <scope>NUCLEOTIDE SEQUENCE</scope>
    <source>
        <strain evidence="1">WSP0</strain>
        <tissue evidence="1">Leaf</tissue>
    </source>
</reference>
<accession>A0AAV6KUV7</accession>
<evidence type="ECO:0000313" key="2">
    <source>
        <dbReference type="Proteomes" id="UP000823749"/>
    </source>
</evidence>
<evidence type="ECO:0000313" key="1">
    <source>
        <dbReference type="EMBL" id="KAG5556450.1"/>
    </source>
</evidence>
<dbReference type="AlphaFoldDB" id="A0AAV6KUV7"/>